<dbReference type="EMBL" id="MCHY01000007">
    <property type="protein sequence ID" value="RKD24998.1"/>
    <property type="molecule type" value="Genomic_DNA"/>
</dbReference>
<sequence length="192" mass="21650">MGVNKLWLPYRGKPIIEAVIAKAKEANLQGVYVVISEVDHALNRLVKRYGCQAVTLNCSRKGIGYSLASAIRRLPMQAQAAMVLLADQPQIHVQDMSGIKQQFKTWRMRITEDEPCIIQTRYRRGEEGHPTLFSSHFFSELAMLKGDIGAKKLIGQYSCHVQLHISNHLYPPDVDTTTDYLRLITDIGGMKP</sequence>
<dbReference type="AlphaFoldDB" id="A0A419SLQ9"/>
<dbReference type="SUPFAM" id="SSF53448">
    <property type="entry name" value="Nucleotide-diphospho-sugar transferases"/>
    <property type="match status" value="1"/>
</dbReference>
<dbReference type="Pfam" id="PF12804">
    <property type="entry name" value="NTP_transf_3"/>
    <property type="match status" value="1"/>
</dbReference>
<dbReference type="Gene3D" id="3.90.550.10">
    <property type="entry name" value="Spore Coat Polysaccharide Biosynthesis Protein SpsA, Chain A"/>
    <property type="match status" value="1"/>
</dbReference>
<dbReference type="CDD" id="cd04182">
    <property type="entry name" value="GT_2_like_f"/>
    <property type="match status" value="1"/>
</dbReference>
<dbReference type="GO" id="GO:0016779">
    <property type="term" value="F:nucleotidyltransferase activity"/>
    <property type="evidence" value="ECO:0007669"/>
    <property type="project" value="UniProtKB-ARBA"/>
</dbReference>
<feature type="domain" description="MobA-like NTP transferase" evidence="1">
    <location>
        <begin position="1"/>
        <end position="157"/>
    </location>
</feature>
<dbReference type="Proteomes" id="UP000284219">
    <property type="component" value="Unassembled WGS sequence"/>
</dbReference>
<dbReference type="InterPro" id="IPR029044">
    <property type="entry name" value="Nucleotide-diphossugar_trans"/>
</dbReference>
<reference evidence="2 3" key="1">
    <citation type="submission" date="2016-08" db="EMBL/GenBank/DDBJ databases">
        <title>Novel Firmicute Genomes.</title>
        <authorList>
            <person name="Poppleton D.I."/>
            <person name="Gribaldo S."/>
        </authorList>
    </citation>
    <scope>NUCLEOTIDE SEQUENCE [LARGE SCALE GENOMIC DNA]</scope>
    <source>
        <strain evidence="2 3">RAOx-1</strain>
    </source>
</reference>
<dbReference type="PANTHER" id="PTHR43777:SF1">
    <property type="entry name" value="MOLYBDENUM COFACTOR CYTIDYLYLTRANSFERASE"/>
    <property type="match status" value="1"/>
</dbReference>
<proteinExistence type="predicted"/>
<protein>
    <recommendedName>
        <fullName evidence="1">MobA-like NTP transferase domain-containing protein</fullName>
    </recommendedName>
</protein>
<dbReference type="OrthoDB" id="285216at2"/>
<organism evidence="2 3">
    <name type="scientific">Ammoniphilus oxalaticus</name>
    <dbReference type="NCBI Taxonomy" id="66863"/>
    <lineage>
        <taxon>Bacteria</taxon>
        <taxon>Bacillati</taxon>
        <taxon>Bacillota</taxon>
        <taxon>Bacilli</taxon>
        <taxon>Bacillales</taxon>
        <taxon>Paenibacillaceae</taxon>
        <taxon>Aneurinibacillus group</taxon>
        <taxon>Ammoniphilus</taxon>
    </lineage>
</organism>
<dbReference type="InterPro" id="IPR025877">
    <property type="entry name" value="MobA-like_NTP_Trfase"/>
</dbReference>
<evidence type="ECO:0000313" key="3">
    <source>
        <dbReference type="Proteomes" id="UP000284219"/>
    </source>
</evidence>
<gene>
    <name evidence="2" type="ORF">BEP19_03950</name>
</gene>
<evidence type="ECO:0000259" key="1">
    <source>
        <dbReference type="Pfam" id="PF12804"/>
    </source>
</evidence>
<name>A0A419SLQ9_9BACL</name>
<comment type="caution">
    <text evidence="2">The sequence shown here is derived from an EMBL/GenBank/DDBJ whole genome shotgun (WGS) entry which is preliminary data.</text>
</comment>
<dbReference type="PANTHER" id="PTHR43777">
    <property type="entry name" value="MOLYBDENUM COFACTOR CYTIDYLYLTRANSFERASE"/>
    <property type="match status" value="1"/>
</dbReference>
<evidence type="ECO:0000313" key="2">
    <source>
        <dbReference type="EMBL" id="RKD24998.1"/>
    </source>
</evidence>
<accession>A0A419SLQ9</accession>
<keyword evidence="3" id="KW-1185">Reference proteome</keyword>